<dbReference type="AlphaFoldDB" id="A0A9X0D5P7"/>
<sequence>MLDASDSIQGDANLKLCIEFIKVIFHAFGMGSGIRFALVLFGTSAQVVFDFSKYSSISDVDTALGQIKLVGGSCAAGAALSTCQSSLFASAGGGAAAGGAAAGGAAAGGAAAGGGAASGGAAAGASVSARLLVVMMAGKSTDSVTSSASAMKQSGIKMMCLGMGGSVDKEQMTAMASSSEYSVSVASFSALSGFSQQFISLISTGAVELAFMLDASSSIGGDTNFQLCLKFVKAVYSSFTISATGYRIGMVLFGASASVSFDFSKYTSASAIDAAIGSMKLVGGDCAAGQGLGTCQTQLFAQSRQNAARVLLVMMAGKSTDDVTGIAGSLKNSGVKIFCLGMGSSFDKTQLTAMASADSYVQIAADYSQLASLSSQFASLVGQVAAGK</sequence>
<dbReference type="PANTHER" id="PTHR24020:SF20">
    <property type="entry name" value="PH DOMAIN-CONTAINING PROTEIN"/>
    <property type="match status" value="1"/>
</dbReference>
<evidence type="ECO:0000259" key="1">
    <source>
        <dbReference type="PROSITE" id="PS50234"/>
    </source>
</evidence>
<dbReference type="SUPFAM" id="SSF53300">
    <property type="entry name" value="vWA-like"/>
    <property type="match status" value="2"/>
</dbReference>
<dbReference type="SMART" id="SM00327">
    <property type="entry name" value="VWA"/>
    <property type="match status" value="2"/>
</dbReference>
<evidence type="ECO:0000313" key="2">
    <source>
        <dbReference type="EMBL" id="KAJ7385814.1"/>
    </source>
</evidence>
<organism evidence="2 3">
    <name type="scientific">Desmophyllum pertusum</name>
    <dbReference type="NCBI Taxonomy" id="174260"/>
    <lineage>
        <taxon>Eukaryota</taxon>
        <taxon>Metazoa</taxon>
        <taxon>Cnidaria</taxon>
        <taxon>Anthozoa</taxon>
        <taxon>Hexacorallia</taxon>
        <taxon>Scleractinia</taxon>
        <taxon>Caryophylliina</taxon>
        <taxon>Caryophylliidae</taxon>
        <taxon>Desmophyllum</taxon>
    </lineage>
</organism>
<dbReference type="PANTHER" id="PTHR24020">
    <property type="entry name" value="COLLAGEN ALPHA"/>
    <property type="match status" value="1"/>
</dbReference>
<evidence type="ECO:0000313" key="3">
    <source>
        <dbReference type="Proteomes" id="UP001163046"/>
    </source>
</evidence>
<reference evidence="2" key="1">
    <citation type="submission" date="2023-01" db="EMBL/GenBank/DDBJ databases">
        <title>Genome assembly of the deep-sea coral Lophelia pertusa.</title>
        <authorList>
            <person name="Herrera S."/>
            <person name="Cordes E."/>
        </authorList>
    </citation>
    <scope>NUCLEOTIDE SEQUENCE</scope>
    <source>
        <strain evidence="2">USNM1676648</strain>
        <tissue evidence="2">Polyp</tissue>
    </source>
</reference>
<dbReference type="Gene3D" id="3.40.50.410">
    <property type="entry name" value="von Willebrand factor, type A domain"/>
    <property type="match status" value="2"/>
</dbReference>
<gene>
    <name evidence="2" type="ORF">OS493_013848</name>
</gene>
<dbReference type="InterPro" id="IPR002035">
    <property type="entry name" value="VWF_A"/>
</dbReference>
<feature type="domain" description="VWFA" evidence="1">
    <location>
        <begin position="208"/>
        <end position="377"/>
    </location>
</feature>
<dbReference type="EMBL" id="MU825879">
    <property type="protein sequence ID" value="KAJ7385814.1"/>
    <property type="molecule type" value="Genomic_DNA"/>
</dbReference>
<dbReference type="OrthoDB" id="196393at2759"/>
<dbReference type="PROSITE" id="PS50234">
    <property type="entry name" value="VWFA"/>
    <property type="match status" value="2"/>
</dbReference>
<proteinExistence type="predicted"/>
<dbReference type="InterPro" id="IPR036465">
    <property type="entry name" value="vWFA_dom_sf"/>
</dbReference>
<keyword evidence="3" id="KW-1185">Reference proteome</keyword>
<accession>A0A9X0D5P7</accession>
<comment type="caution">
    <text evidence="2">The sequence shown here is derived from an EMBL/GenBank/DDBJ whole genome shotgun (WGS) entry which is preliminary data.</text>
</comment>
<dbReference type="Pfam" id="PF00092">
    <property type="entry name" value="VWA"/>
    <property type="match status" value="3"/>
</dbReference>
<dbReference type="InterPro" id="IPR050525">
    <property type="entry name" value="ECM_Assembly_Org"/>
</dbReference>
<feature type="domain" description="VWFA" evidence="1">
    <location>
        <begin position="1"/>
        <end position="198"/>
    </location>
</feature>
<name>A0A9X0D5P7_9CNID</name>
<dbReference type="Proteomes" id="UP001163046">
    <property type="component" value="Unassembled WGS sequence"/>
</dbReference>
<protein>
    <recommendedName>
        <fullName evidence="1">VWFA domain-containing protein</fullName>
    </recommendedName>
</protein>